<evidence type="ECO:0000313" key="2">
    <source>
        <dbReference type="Proteomes" id="UP000788262"/>
    </source>
</evidence>
<dbReference type="Proteomes" id="UP000788262">
    <property type="component" value="Unassembled WGS sequence"/>
</dbReference>
<keyword evidence="2" id="KW-1185">Reference proteome</keyword>
<sequence>MWKPWKRFKGAAQQRPVPLELCDLCGTAFPEAEAVTADVPDSSCAHPAHDGYDGLRRITACGTEHVEVLREEYLRRPFVQEELWAAKIVRAFGSGPPVRGLEELGRRTGLHGPEIRRAIAWHNERLRRIGPGGPEGTAGRRGCGR</sequence>
<name>A0ABS2VIC3_STRAS</name>
<accession>A0ABS2VIC3</accession>
<gene>
    <name evidence="1" type="ORF">JS756_01670</name>
</gene>
<evidence type="ECO:0008006" key="3">
    <source>
        <dbReference type="Google" id="ProtNLM"/>
    </source>
</evidence>
<protein>
    <recommendedName>
        <fullName evidence="3">Helix-turn-helix DNA binding domain protein</fullName>
    </recommendedName>
</protein>
<organism evidence="1 2">
    <name type="scientific">Streptomyces actuosus</name>
    <dbReference type="NCBI Taxonomy" id="1885"/>
    <lineage>
        <taxon>Bacteria</taxon>
        <taxon>Bacillati</taxon>
        <taxon>Actinomycetota</taxon>
        <taxon>Actinomycetes</taxon>
        <taxon>Kitasatosporales</taxon>
        <taxon>Streptomycetaceae</taxon>
        <taxon>Streptomyces</taxon>
    </lineage>
</organism>
<dbReference type="RefSeq" id="WP_205381062.1">
    <property type="nucleotide sequence ID" value="NZ_JAFFZS010000001.1"/>
</dbReference>
<proteinExistence type="predicted"/>
<evidence type="ECO:0000313" key="1">
    <source>
        <dbReference type="EMBL" id="MBN0042841.1"/>
    </source>
</evidence>
<comment type="caution">
    <text evidence="1">The sequence shown here is derived from an EMBL/GenBank/DDBJ whole genome shotgun (WGS) entry which is preliminary data.</text>
</comment>
<reference evidence="1 2" key="1">
    <citation type="submission" date="2021-02" db="EMBL/GenBank/DDBJ databases">
        <title>Whole genome sequencing of Streptomyces actuosus VRA1.</title>
        <authorList>
            <person name="Sen G."/>
            <person name="Sen A."/>
        </authorList>
    </citation>
    <scope>NUCLEOTIDE SEQUENCE [LARGE SCALE GENOMIC DNA]</scope>
    <source>
        <strain evidence="1 2">VRA1</strain>
    </source>
</reference>
<dbReference type="EMBL" id="JAFFZS010000001">
    <property type="protein sequence ID" value="MBN0042841.1"/>
    <property type="molecule type" value="Genomic_DNA"/>
</dbReference>